<keyword evidence="2" id="KW-1185">Reference proteome</keyword>
<evidence type="ECO:0000313" key="2">
    <source>
        <dbReference type="Proteomes" id="UP000215590"/>
    </source>
</evidence>
<evidence type="ECO:0000313" key="1">
    <source>
        <dbReference type="EMBL" id="OYR22317.1"/>
    </source>
</evidence>
<accession>A0A256G5C9</accession>
<dbReference type="Proteomes" id="UP000215590">
    <property type="component" value="Unassembled WGS sequence"/>
</dbReference>
<comment type="caution">
    <text evidence="1">The sequence shown here is derived from an EMBL/GenBank/DDBJ whole genome shotgun (WGS) entry which is preliminary data.</text>
</comment>
<reference evidence="1 2" key="1">
    <citation type="submission" date="2017-07" db="EMBL/GenBank/DDBJ databases">
        <title>Phylogenetic study on the rhizospheric bacterium Ochrobactrum sp. A44.</title>
        <authorList>
            <person name="Krzyzanowska D.M."/>
            <person name="Ossowicki A."/>
            <person name="Rajewska M."/>
            <person name="Maciag T."/>
            <person name="Kaczynski Z."/>
            <person name="Czerwicka M."/>
            <person name="Jafra S."/>
        </authorList>
    </citation>
    <scope>NUCLEOTIDE SEQUENCE [LARGE SCALE GENOMIC DNA]</scope>
    <source>
        <strain evidence="1 2">DSM 7216</strain>
    </source>
</reference>
<organism evidence="1 2">
    <name type="scientific">Brucella thiophenivorans</name>
    <dbReference type="NCBI Taxonomy" id="571255"/>
    <lineage>
        <taxon>Bacteria</taxon>
        <taxon>Pseudomonadati</taxon>
        <taxon>Pseudomonadota</taxon>
        <taxon>Alphaproteobacteria</taxon>
        <taxon>Hyphomicrobiales</taxon>
        <taxon>Brucellaceae</taxon>
        <taxon>Brucella/Ochrobactrum group</taxon>
        <taxon>Brucella</taxon>
    </lineage>
</organism>
<dbReference type="AlphaFoldDB" id="A0A256G5C9"/>
<name>A0A256G5C9_9HYPH</name>
<protein>
    <submittedName>
        <fullName evidence="1">Uncharacterized protein</fullName>
    </submittedName>
</protein>
<sequence length="62" mass="7025">MSRIFSGAGSIAVSGKNYYIEKFRKPGAKVPGFFVSFAPIDTFMENFAHVNFTVRQGFQEWL</sequence>
<proteinExistence type="predicted"/>
<dbReference type="EMBL" id="NNRJ01000007">
    <property type="protein sequence ID" value="OYR22317.1"/>
    <property type="molecule type" value="Genomic_DNA"/>
</dbReference>
<gene>
    <name evidence="1" type="ORF">CEV31_0235</name>
</gene>